<comment type="caution">
    <text evidence="2">The sequence shown here is derived from an EMBL/GenBank/DDBJ whole genome shotgun (WGS) entry which is preliminary data.</text>
</comment>
<dbReference type="InterPro" id="IPR011991">
    <property type="entry name" value="ArsR-like_HTH"/>
</dbReference>
<keyword evidence="3" id="KW-1185">Reference proteome</keyword>
<dbReference type="CDD" id="cd00090">
    <property type="entry name" value="HTH_ARSR"/>
    <property type="match status" value="1"/>
</dbReference>
<sequence>MSRGGPQPKMDPALAEVARLLQATPTRMAVLASLNIDGPQTRGELMSRLGLGVGAVQHQLMSLREIGLVVAVPLEEPDRYHRTEYRIASEALIAIYRTLGLGLGLTA</sequence>
<dbReference type="SMART" id="SM00418">
    <property type="entry name" value="HTH_ARSR"/>
    <property type="match status" value="1"/>
</dbReference>
<dbReference type="Proteomes" id="UP000256486">
    <property type="component" value="Unassembled WGS sequence"/>
</dbReference>
<dbReference type="Gene3D" id="1.10.10.10">
    <property type="entry name" value="Winged helix-like DNA-binding domain superfamily/Winged helix DNA-binding domain"/>
    <property type="match status" value="1"/>
</dbReference>
<evidence type="ECO:0000313" key="3">
    <source>
        <dbReference type="Proteomes" id="UP000256486"/>
    </source>
</evidence>
<organism evidence="2 3">
    <name type="scientific">Subtercola boreus</name>
    <dbReference type="NCBI Taxonomy" id="120213"/>
    <lineage>
        <taxon>Bacteria</taxon>
        <taxon>Bacillati</taxon>
        <taxon>Actinomycetota</taxon>
        <taxon>Actinomycetes</taxon>
        <taxon>Micrococcales</taxon>
        <taxon>Microbacteriaceae</taxon>
        <taxon>Subtercola</taxon>
    </lineage>
</organism>
<evidence type="ECO:0000313" key="2">
    <source>
        <dbReference type="EMBL" id="RFA09039.1"/>
    </source>
</evidence>
<dbReference type="Pfam" id="PF12840">
    <property type="entry name" value="HTH_20"/>
    <property type="match status" value="1"/>
</dbReference>
<name>A0A3E0VHA1_9MICO</name>
<dbReference type="InterPro" id="IPR001845">
    <property type="entry name" value="HTH_ArsR_DNA-bd_dom"/>
</dbReference>
<accession>A0A3E0VHA1</accession>
<protein>
    <recommendedName>
        <fullName evidence="1">HTH arsR-type domain-containing protein</fullName>
    </recommendedName>
</protein>
<dbReference type="GO" id="GO:0003700">
    <property type="term" value="F:DNA-binding transcription factor activity"/>
    <property type="evidence" value="ECO:0007669"/>
    <property type="project" value="InterPro"/>
</dbReference>
<feature type="domain" description="HTH arsR-type" evidence="1">
    <location>
        <begin position="19"/>
        <end position="101"/>
    </location>
</feature>
<dbReference type="AlphaFoldDB" id="A0A3E0VHA1"/>
<dbReference type="OrthoDB" id="3268605at2"/>
<evidence type="ECO:0000259" key="1">
    <source>
        <dbReference type="SMART" id="SM00418"/>
    </source>
</evidence>
<reference evidence="2 3" key="1">
    <citation type="submission" date="2017-04" db="EMBL/GenBank/DDBJ databases">
        <title>Comparative genome analysis of Subtercola boreus.</title>
        <authorList>
            <person name="Cho Y.-J."/>
            <person name="Cho A."/>
            <person name="Kim O.-S."/>
            <person name="Lee J.-I."/>
        </authorList>
    </citation>
    <scope>NUCLEOTIDE SEQUENCE [LARGE SCALE GENOMIC DNA]</scope>
    <source>
        <strain evidence="2 3">K300</strain>
    </source>
</reference>
<dbReference type="SUPFAM" id="SSF46785">
    <property type="entry name" value="Winged helix' DNA-binding domain"/>
    <property type="match status" value="1"/>
</dbReference>
<dbReference type="EMBL" id="NBWZ01000001">
    <property type="protein sequence ID" value="RFA09039.1"/>
    <property type="molecule type" value="Genomic_DNA"/>
</dbReference>
<gene>
    <name evidence="2" type="ORF">B7R54_07225</name>
</gene>
<dbReference type="InterPro" id="IPR036390">
    <property type="entry name" value="WH_DNA-bd_sf"/>
</dbReference>
<dbReference type="InterPro" id="IPR036388">
    <property type="entry name" value="WH-like_DNA-bd_sf"/>
</dbReference>
<proteinExistence type="predicted"/>